<dbReference type="OrthoDB" id="3779071at2759"/>
<gene>
    <name evidence="1" type="ORF">B0J11DRAFT_588103</name>
</gene>
<keyword evidence="2" id="KW-1185">Reference proteome</keyword>
<accession>A0A9P9EFR5</accession>
<dbReference type="Proteomes" id="UP000700596">
    <property type="component" value="Unassembled WGS sequence"/>
</dbReference>
<proteinExistence type="predicted"/>
<comment type="caution">
    <text evidence="1">The sequence shown here is derived from an EMBL/GenBank/DDBJ whole genome shotgun (WGS) entry which is preliminary data.</text>
</comment>
<organism evidence="1 2">
    <name type="scientific">Dendryphion nanum</name>
    <dbReference type="NCBI Taxonomy" id="256645"/>
    <lineage>
        <taxon>Eukaryota</taxon>
        <taxon>Fungi</taxon>
        <taxon>Dikarya</taxon>
        <taxon>Ascomycota</taxon>
        <taxon>Pezizomycotina</taxon>
        <taxon>Dothideomycetes</taxon>
        <taxon>Pleosporomycetidae</taxon>
        <taxon>Pleosporales</taxon>
        <taxon>Torulaceae</taxon>
        <taxon>Dendryphion</taxon>
    </lineage>
</organism>
<protein>
    <submittedName>
        <fullName evidence="1">Uncharacterized protein</fullName>
    </submittedName>
</protein>
<dbReference type="AlphaFoldDB" id="A0A9P9EFR5"/>
<reference evidence="1" key="1">
    <citation type="journal article" date="2021" name="Nat. Commun.">
        <title>Genetic determinants of endophytism in the Arabidopsis root mycobiome.</title>
        <authorList>
            <person name="Mesny F."/>
            <person name="Miyauchi S."/>
            <person name="Thiergart T."/>
            <person name="Pickel B."/>
            <person name="Atanasova L."/>
            <person name="Karlsson M."/>
            <person name="Huettel B."/>
            <person name="Barry K.W."/>
            <person name="Haridas S."/>
            <person name="Chen C."/>
            <person name="Bauer D."/>
            <person name="Andreopoulos W."/>
            <person name="Pangilinan J."/>
            <person name="LaButti K."/>
            <person name="Riley R."/>
            <person name="Lipzen A."/>
            <person name="Clum A."/>
            <person name="Drula E."/>
            <person name="Henrissat B."/>
            <person name="Kohler A."/>
            <person name="Grigoriev I.V."/>
            <person name="Martin F.M."/>
            <person name="Hacquard S."/>
        </authorList>
    </citation>
    <scope>NUCLEOTIDE SEQUENCE</scope>
    <source>
        <strain evidence="1">MPI-CAGE-CH-0243</strain>
    </source>
</reference>
<evidence type="ECO:0000313" key="1">
    <source>
        <dbReference type="EMBL" id="KAH7138684.1"/>
    </source>
</evidence>
<evidence type="ECO:0000313" key="2">
    <source>
        <dbReference type="Proteomes" id="UP000700596"/>
    </source>
</evidence>
<sequence length="416" mass="47792">MAKRKLTDSQLTSPELRAREAHDVAVRARTLTTWYNNANNSTDTETRLNAQAKLGLQLRMRETRSQRIHLTTMQKFCKKSGDTSGAAQYKYKAIPVFKKLRILYALRENFPNGSKSEWAKEWQKEFITLEDLLEHEELDLKADFLIGHDVHTAETTELFCVDASSHEERTDATTLDEELESVLYQAGYEVSLEESDVEDKECDTSASIVFDQDKDKIWDRHEQTMRGHFEQMGFLKHVIDNRIAIQKKEFILQAEQECFVYQNHVSPFQCFLYNRDHFDDSQFIPPKNGLWTLSSTKLWQVCEGSDNWKQPNWTPGGHLRISTVDNISHVHLDFGSTCFVAGPVEFRSLVSQNHAMAVASSDRVPDWAKFEIFFLGNSSLGLWCPVNSLFPEYGKCGSIPLTATHIWFVGVYEGNL</sequence>
<dbReference type="EMBL" id="JAGMWT010000001">
    <property type="protein sequence ID" value="KAH7138684.1"/>
    <property type="molecule type" value="Genomic_DNA"/>
</dbReference>
<name>A0A9P9EFR5_9PLEO</name>